<feature type="region of interest" description="Disordered" evidence="9">
    <location>
        <begin position="13"/>
        <end position="46"/>
    </location>
</feature>
<keyword evidence="4" id="KW-0813">Transport</keyword>
<evidence type="ECO:0000256" key="1">
    <source>
        <dbReference type="ARBA" id="ARBA00004395"/>
    </source>
</evidence>
<sequence length="806" mass="89882">MFEDSWYSFVPDYQQQQRQAQSSGHQRKKSLLQPPNGVDNVDGAGSLPVLFEDQEDTNSPPEPTLSRRAKSYSDFYDIVKAQIGGKPHHKKKKGRRIRHGRTWEALGVPESVAAKLPVEQDAHDAELDKELLEASQQEFLLYHDQLFMTERHLGTLIEDANSALKVLESLSQSFRAVDDQTSSFKAQCDDLLTEQKRLQKLADDVGTDLHYYAYLDNVSRRLSAPGAGRLVEDDAFADILSSLDSCIAFMTKNTTYRDAESYLARYQALLTKALHLLEVGFTNRLNRVSAEISKQILATRSESARHALAYGRFEETLLESYSLIPNIQTVIRNVYDQNGHPQTALNWDIYANTANNIFHAYWAVRERDLKPLIQSDLDAFRSEAKESAETAARNFVKQCYERSYNEASLFRRIFAIETQYSTDPKSAFTALKSSHAGYLVTGTNVAPVATNLQSVLHNSDLRTVCNIIGWVTNEYLLLDFDEDETPFVAHCRELTARLLTEHLWTFTDALFEAEISKSITKAAVAPDSLKIGPVTNNDSSSNAFPPIKRAIELLVMFDQSMPKERCQRNSPIIFSLLRESISCLHRAEARIRAAPHKGTDPDLFMIKNLLILKNELVTLEIGDIRNVHIGTQSVSGRIREMQHFGQIWDGILKPVGGNLIRGVWERVGSLGGTIGGYIPGSSLLGLGGGGGGGRGNGIKEGGGGKEGEVDVHEQLDDELRRSIVAFTKRWAGVFVDLKVGGGGNKNMGGRNVAKVEREMDEILERAFSGQGEVVQKLREAVRIQVEAGVEEVGRGRERERERGGKK</sequence>
<organism evidence="12 13">
    <name type="scientific">Podospora comata</name>
    <dbReference type="NCBI Taxonomy" id="48703"/>
    <lineage>
        <taxon>Eukaryota</taxon>
        <taxon>Fungi</taxon>
        <taxon>Dikarya</taxon>
        <taxon>Ascomycota</taxon>
        <taxon>Pezizomycotina</taxon>
        <taxon>Sordariomycetes</taxon>
        <taxon>Sordariomycetidae</taxon>
        <taxon>Sordariales</taxon>
        <taxon>Podosporaceae</taxon>
        <taxon>Podospora</taxon>
    </lineage>
</organism>
<evidence type="ECO:0000313" key="12">
    <source>
        <dbReference type="EMBL" id="VBB81896.1"/>
    </source>
</evidence>
<keyword evidence="13" id="KW-1185">Reference proteome</keyword>
<accession>A0ABY6SER6</accession>
<dbReference type="Pfam" id="PF04136">
    <property type="entry name" value="COG3_N"/>
    <property type="match status" value="1"/>
</dbReference>
<dbReference type="Pfam" id="PF20671">
    <property type="entry name" value="COG3_C"/>
    <property type="match status" value="1"/>
</dbReference>
<dbReference type="InterPro" id="IPR048320">
    <property type="entry name" value="COG3_N"/>
</dbReference>
<evidence type="ECO:0000313" key="13">
    <source>
        <dbReference type="Proteomes" id="UP000280685"/>
    </source>
</evidence>
<feature type="domain" description="Conserved oligomeric Golgi complex subunit 3 N-terminal" evidence="10">
    <location>
        <begin position="142"/>
        <end position="286"/>
    </location>
</feature>
<evidence type="ECO:0000256" key="7">
    <source>
        <dbReference type="ARBA" id="ARBA00023136"/>
    </source>
</evidence>
<dbReference type="Proteomes" id="UP000280685">
    <property type="component" value="Chromosome 5"/>
</dbReference>
<comment type="subcellular location">
    <subcellularLocation>
        <location evidence="1">Golgi apparatus membrane</location>
        <topology evidence="1">Peripheral membrane protein</topology>
    </subcellularLocation>
</comment>
<evidence type="ECO:0000256" key="5">
    <source>
        <dbReference type="ARBA" id="ARBA00022927"/>
    </source>
</evidence>
<dbReference type="InterPro" id="IPR048685">
    <property type="entry name" value="COG3_C"/>
</dbReference>
<evidence type="ECO:0000256" key="6">
    <source>
        <dbReference type="ARBA" id="ARBA00023034"/>
    </source>
</evidence>
<evidence type="ECO:0000256" key="8">
    <source>
        <dbReference type="ARBA" id="ARBA00031339"/>
    </source>
</evidence>
<evidence type="ECO:0000256" key="3">
    <source>
        <dbReference type="ARBA" id="ARBA00020976"/>
    </source>
</evidence>
<dbReference type="PANTHER" id="PTHR13302">
    <property type="entry name" value="CONSERVED OLIGOMERIC GOLGI COMPLEX COMPONENT 3"/>
    <property type="match status" value="1"/>
</dbReference>
<proteinExistence type="inferred from homology"/>
<keyword evidence="7" id="KW-0472">Membrane</keyword>
<keyword evidence="6" id="KW-0333">Golgi apparatus</keyword>
<evidence type="ECO:0000259" key="10">
    <source>
        <dbReference type="Pfam" id="PF04136"/>
    </source>
</evidence>
<dbReference type="PANTHER" id="PTHR13302:SF8">
    <property type="entry name" value="CONSERVED OLIGOMERIC GOLGI COMPLEX SUBUNIT 3"/>
    <property type="match status" value="1"/>
</dbReference>
<name>A0ABY6SER6_PODCO</name>
<keyword evidence="5" id="KW-0653">Protein transport</keyword>
<evidence type="ECO:0000259" key="11">
    <source>
        <dbReference type="Pfam" id="PF20671"/>
    </source>
</evidence>
<evidence type="ECO:0000256" key="2">
    <source>
        <dbReference type="ARBA" id="ARBA00009936"/>
    </source>
</evidence>
<gene>
    <name evidence="12" type="ORF">PODCO_509290</name>
</gene>
<feature type="domain" description="Conserved oligomeric Golgi complex subunit 3 C-terminal" evidence="11">
    <location>
        <begin position="306"/>
        <end position="626"/>
    </location>
</feature>
<protein>
    <recommendedName>
        <fullName evidence="3">Conserved oligomeric Golgi complex subunit 3</fullName>
    </recommendedName>
    <alternativeName>
        <fullName evidence="8">Component of oligomeric Golgi complex 3</fullName>
    </alternativeName>
</protein>
<evidence type="ECO:0000256" key="4">
    <source>
        <dbReference type="ARBA" id="ARBA00022448"/>
    </source>
</evidence>
<evidence type="ECO:0000256" key="9">
    <source>
        <dbReference type="SAM" id="MobiDB-lite"/>
    </source>
</evidence>
<dbReference type="EMBL" id="LR026968">
    <property type="protein sequence ID" value="VBB81896.1"/>
    <property type="molecule type" value="Genomic_DNA"/>
</dbReference>
<comment type="similarity">
    <text evidence="2">Belongs to the COG3 family.</text>
</comment>
<feature type="compositionally biased region" description="Low complexity" evidence="9">
    <location>
        <begin position="14"/>
        <end position="24"/>
    </location>
</feature>
<dbReference type="InterPro" id="IPR007265">
    <property type="entry name" value="COG_su3"/>
</dbReference>
<reference evidence="12" key="1">
    <citation type="submission" date="2018-02" db="EMBL/GenBank/DDBJ databases">
        <authorList>
            <person name="Silar P."/>
        </authorList>
    </citation>
    <scope>NUCLEOTIDE SEQUENCE [LARGE SCALE GENOMIC DNA]</scope>
    <source>
        <strain evidence="12">T</strain>
    </source>
</reference>